<name>A0AAD5LQZ6_PYTIN</name>
<sequence>MACTGSGIVAILILFVAVVLNSISFILPLWSTSNIVNEAYSKEVTKADFAAGLWGYCTDLAITKQSSTNASLAS</sequence>
<dbReference type="AlphaFoldDB" id="A0AAD5LQZ6"/>
<organism evidence="2 3">
    <name type="scientific">Pythium insidiosum</name>
    <name type="common">Pythiosis disease agent</name>
    <dbReference type="NCBI Taxonomy" id="114742"/>
    <lineage>
        <taxon>Eukaryota</taxon>
        <taxon>Sar</taxon>
        <taxon>Stramenopiles</taxon>
        <taxon>Oomycota</taxon>
        <taxon>Peronosporomycetes</taxon>
        <taxon>Pythiales</taxon>
        <taxon>Pythiaceae</taxon>
        <taxon>Pythium</taxon>
    </lineage>
</organism>
<reference evidence="2" key="1">
    <citation type="submission" date="2021-12" db="EMBL/GenBank/DDBJ databases">
        <title>Prjna785345.</title>
        <authorList>
            <person name="Rujirawat T."/>
            <person name="Krajaejun T."/>
        </authorList>
    </citation>
    <scope>NUCLEOTIDE SEQUENCE</scope>
    <source>
        <strain evidence="2">Pi057C3</strain>
    </source>
</reference>
<dbReference type="EMBL" id="JAKCXM010002718">
    <property type="protein sequence ID" value="KAJ0390024.1"/>
    <property type="molecule type" value="Genomic_DNA"/>
</dbReference>
<evidence type="ECO:0000256" key="1">
    <source>
        <dbReference type="SAM" id="Phobius"/>
    </source>
</evidence>
<evidence type="ECO:0000313" key="3">
    <source>
        <dbReference type="Proteomes" id="UP001209570"/>
    </source>
</evidence>
<proteinExistence type="predicted"/>
<keyword evidence="1" id="KW-1133">Transmembrane helix</keyword>
<keyword evidence="1" id="KW-0472">Membrane</keyword>
<evidence type="ECO:0000313" key="2">
    <source>
        <dbReference type="EMBL" id="KAJ0390024.1"/>
    </source>
</evidence>
<gene>
    <name evidence="2" type="ORF">P43SY_010655</name>
</gene>
<accession>A0AAD5LQZ6</accession>
<dbReference type="Proteomes" id="UP001209570">
    <property type="component" value="Unassembled WGS sequence"/>
</dbReference>
<comment type="caution">
    <text evidence="2">The sequence shown here is derived from an EMBL/GenBank/DDBJ whole genome shotgun (WGS) entry which is preliminary data.</text>
</comment>
<keyword evidence="3" id="KW-1185">Reference proteome</keyword>
<protein>
    <submittedName>
        <fullName evidence="2">Uncharacterized protein</fullName>
    </submittedName>
</protein>
<feature type="transmembrane region" description="Helical" evidence="1">
    <location>
        <begin position="7"/>
        <end position="30"/>
    </location>
</feature>
<keyword evidence="1" id="KW-0812">Transmembrane</keyword>